<dbReference type="InterPro" id="IPR011991">
    <property type="entry name" value="ArsR-like_HTH"/>
</dbReference>
<dbReference type="PROSITE" id="PS00846">
    <property type="entry name" value="HTH_ARSR_1"/>
    <property type="match status" value="1"/>
</dbReference>
<dbReference type="InterPro" id="IPR001845">
    <property type="entry name" value="HTH_ArsR_DNA-bd_dom"/>
</dbReference>
<dbReference type="Proteomes" id="UP000470878">
    <property type="component" value="Unassembled WGS sequence"/>
</dbReference>
<evidence type="ECO:0000313" key="6">
    <source>
        <dbReference type="EMBL" id="MRH81049.1"/>
    </source>
</evidence>
<dbReference type="PRINTS" id="PR00778">
    <property type="entry name" value="HTHARSR"/>
</dbReference>
<dbReference type="AlphaFoldDB" id="A0A1X8VAX8"/>
<evidence type="ECO:0000259" key="4">
    <source>
        <dbReference type="PROSITE" id="PS50987"/>
    </source>
</evidence>
<dbReference type="GO" id="GO:0003700">
    <property type="term" value="F:DNA-binding transcription factor activity"/>
    <property type="evidence" value="ECO:0007669"/>
    <property type="project" value="InterPro"/>
</dbReference>
<dbReference type="Pfam" id="PF01022">
    <property type="entry name" value="HTH_5"/>
    <property type="match status" value="1"/>
</dbReference>
<dbReference type="CDD" id="cd00090">
    <property type="entry name" value="HTH_ARSR"/>
    <property type="match status" value="1"/>
</dbReference>
<protein>
    <submittedName>
        <fullName evidence="5">Metalloregulator ArsR/SmtB family transcription factor</fullName>
    </submittedName>
</protein>
<feature type="domain" description="HTH arsR-type" evidence="4">
    <location>
        <begin position="1"/>
        <end position="92"/>
    </location>
</feature>
<dbReference type="InterPro" id="IPR051081">
    <property type="entry name" value="HTH_MetalResp_TranReg"/>
</dbReference>
<dbReference type="Proteomes" id="UP000472879">
    <property type="component" value="Unassembled WGS sequence"/>
</dbReference>
<accession>A0A1X8VAX8</accession>
<dbReference type="InterPro" id="IPR018334">
    <property type="entry name" value="ArsR_HTH"/>
</dbReference>
<dbReference type="SMART" id="SM00418">
    <property type="entry name" value="HTH_ARSR"/>
    <property type="match status" value="1"/>
</dbReference>
<dbReference type="InterPro" id="IPR036388">
    <property type="entry name" value="WH-like_DNA-bd_sf"/>
</dbReference>
<dbReference type="NCBIfam" id="NF033788">
    <property type="entry name" value="HTH_metalloreg"/>
    <property type="match status" value="1"/>
</dbReference>
<dbReference type="Gene3D" id="1.10.10.10">
    <property type="entry name" value="Winged helix-like DNA-binding domain superfamily/Winged helix DNA-binding domain"/>
    <property type="match status" value="1"/>
</dbReference>
<dbReference type="PANTHER" id="PTHR33154:SF18">
    <property type="entry name" value="ARSENICAL RESISTANCE OPERON REPRESSOR"/>
    <property type="match status" value="1"/>
</dbReference>
<dbReference type="PANTHER" id="PTHR33154">
    <property type="entry name" value="TRANSCRIPTIONAL REGULATOR, ARSR FAMILY"/>
    <property type="match status" value="1"/>
</dbReference>
<dbReference type="InterPro" id="IPR036390">
    <property type="entry name" value="WH_DNA-bd_sf"/>
</dbReference>
<dbReference type="SUPFAM" id="SSF46785">
    <property type="entry name" value="Winged helix' DNA-binding domain"/>
    <property type="match status" value="1"/>
</dbReference>
<evidence type="ECO:0000313" key="7">
    <source>
        <dbReference type="Proteomes" id="UP000470878"/>
    </source>
</evidence>
<evidence type="ECO:0000256" key="1">
    <source>
        <dbReference type="ARBA" id="ARBA00023015"/>
    </source>
</evidence>
<dbReference type="EMBL" id="WJMX01000026">
    <property type="protein sequence ID" value="MRH81049.1"/>
    <property type="molecule type" value="Genomic_DNA"/>
</dbReference>
<evidence type="ECO:0000313" key="8">
    <source>
        <dbReference type="Proteomes" id="UP000472879"/>
    </source>
</evidence>
<organism evidence="5 8">
    <name type="scientific">Limosilactobacillus reuteri</name>
    <name type="common">Lactobacillus reuteri</name>
    <dbReference type="NCBI Taxonomy" id="1598"/>
    <lineage>
        <taxon>Bacteria</taxon>
        <taxon>Bacillati</taxon>
        <taxon>Bacillota</taxon>
        <taxon>Bacilli</taxon>
        <taxon>Lactobacillales</taxon>
        <taxon>Lactobacillaceae</taxon>
        <taxon>Limosilactobacillus</taxon>
    </lineage>
</organism>
<gene>
    <name evidence="6" type="ORF">GIX77_09800</name>
    <name evidence="5" type="ORF">GIX81_00230</name>
</gene>
<comment type="caution">
    <text evidence="5">The sequence shown here is derived from an EMBL/GenBank/DDBJ whole genome shotgun (WGS) entry which is preliminary data.</text>
</comment>
<name>A0A1X8VAX8_LIMRT</name>
<reference evidence="7 8" key="1">
    <citation type="submission" date="2019-11" db="EMBL/GenBank/DDBJ databases">
        <title>Draft genome sequence of 12 host-associated Lactobacillus reuteri rodent strains.</title>
        <authorList>
            <person name="Zhang S."/>
            <person name="Ozcam M."/>
            <person name="Van Pijkeren J.P."/>
        </authorList>
    </citation>
    <scope>NUCLEOTIDE SEQUENCE [LARGE SCALE GENOMIC DNA]</scope>
    <source>
        <strain evidence="6 7">CR</strain>
        <strain evidence="5 8">Lr4020</strain>
    </source>
</reference>
<keyword evidence="1" id="KW-0805">Transcription regulation</keyword>
<dbReference type="PROSITE" id="PS50987">
    <property type="entry name" value="HTH_ARSR_2"/>
    <property type="match status" value="1"/>
</dbReference>
<dbReference type="RefSeq" id="WP_065533406.1">
    <property type="nucleotide sequence ID" value="NZ_CP015408.2"/>
</dbReference>
<sequence>MDYQKLAKLLKVVAEPNRLKILEMLSCGGMCACDILNYFNFTQPTLSHHMKVLEDNGLVIVDKKANWHYYSLNRAAAAFLISNLTEALSVTKDCICNDKNKKC</sequence>
<keyword evidence="3" id="KW-0804">Transcription</keyword>
<dbReference type="GO" id="GO:0003677">
    <property type="term" value="F:DNA binding"/>
    <property type="evidence" value="ECO:0007669"/>
    <property type="project" value="UniProtKB-KW"/>
</dbReference>
<evidence type="ECO:0000313" key="5">
    <source>
        <dbReference type="EMBL" id="MRH07912.1"/>
    </source>
</evidence>
<dbReference type="EMBL" id="WJNA01000001">
    <property type="protein sequence ID" value="MRH07912.1"/>
    <property type="molecule type" value="Genomic_DNA"/>
</dbReference>
<keyword evidence="2" id="KW-0238">DNA-binding</keyword>
<evidence type="ECO:0000256" key="3">
    <source>
        <dbReference type="ARBA" id="ARBA00023163"/>
    </source>
</evidence>
<evidence type="ECO:0000256" key="2">
    <source>
        <dbReference type="ARBA" id="ARBA00023125"/>
    </source>
</evidence>
<proteinExistence type="predicted"/>